<dbReference type="InterPro" id="IPR038726">
    <property type="entry name" value="PDDEXK_AddAB-type"/>
</dbReference>
<feature type="domain" description="UvrD-like helicase ATP-binding" evidence="16">
    <location>
        <begin position="5"/>
        <end position="516"/>
    </location>
</feature>
<dbReference type="GO" id="GO:0008408">
    <property type="term" value="F:3'-5' exonuclease activity"/>
    <property type="evidence" value="ECO:0007669"/>
    <property type="project" value="UniProtKB-UniRule"/>
</dbReference>
<feature type="compositionally biased region" description="Acidic residues" evidence="15">
    <location>
        <begin position="593"/>
        <end position="605"/>
    </location>
</feature>
<keyword evidence="10 13" id="KW-0413">Isomerase</keyword>
<evidence type="ECO:0000256" key="4">
    <source>
        <dbReference type="ARBA" id="ARBA00022801"/>
    </source>
</evidence>
<evidence type="ECO:0000256" key="11">
    <source>
        <dbReference type="ARBA" id="ARBA00034617"/>
    </source>
</evidence>
<evidence type="ECO:0000313" key="19">
    <source>
        <dbReference type="Proteomes" id="UP000463470"/>
    </source>
</evidence>
<dbReference type="InterPro" id="IPR011335">
    <property type="entry name" value="Restrct_endonuc-II-like"/>
</dbReference>
<feature type="domain" description="UvrD-like helicase C-terminal" evidence="17">
    <location>
        <begin position="572"/>
        <end position="876"/>
    </location>
</feature>
<dbReference type="EC" id="5.6.2.4" evidence="13"/>
<comment type="cofactor">
    <cofactor evidence="13">
        <name>Mg(2+)</name>
        <dbReference type="ChEBI" id="CHEBI:18420"/>
    </cofactor>
</comment>
<gene>
    <name evidence="13 18" type="primary">addA</name>
    <name evidence="18" type="ORF">GTO91_14915</name>
</gene>
<dbReference type="GO" id="GO:0043138">
    <property type="term" value="F:3'-5' DNA helicase activity"/>
    <property type="evidence" value="ECO:0007669"/>
    <property type="project" value="UniProtKB-UniRule"/>
</dbReference>
<dbReference type="Gene3D" id="3.90.320.10">
    <property type="match status" value="1"/>
</dbReference>
<dbReference type="PROSITE" id="PS51198">
    <property type="entry name" value="UVRD_HELICASE_ATP_BIND"/>
    <property type="match status" value="1"/>
</dbReference>
<evidence type="ECO:0000256" key="15">
    <source>
        <dbReference type="SAM" id="MobiDB-lite"/>
    </source>
</evidence>
<dbReference type="PANTHER" id="PTHR11070">
    <property type="entry name" value="UVRD / RECB / PCRA DNA HELICASE FAMILY MEMBER"/>
    <property type="match status" value="1"/>
</dbReference>
<dbReference type="InterPro" id="IPR014152">
    <property type="entry name" value="AddA"/>
</dbReference>
<dbReference type="InterPro" id="IPR011604">
    <property type="entry name" value="PDDEXK-like_dom_sf"/>
</dbReference>
<dbReference type="InterPro" id="IPR014016">
    <property type="entry name" value="UvrD-like_ATP-bd"/>
</dbReference>
<evidence type="ECO:0000256" key="2">
    <source>
        <dbReference type="ARBA" id="ARBA00022741"/>
    </source>
</evidence>
<dbReference type="Gene3D" id="6.10.250.2380">
    <property type="match status" value="1"/>
</dbReference>
<evidence type="ECO:0000256" key="7">
    <source>
        <dbReference type="ARBA" id="ARBA00022840"/>
    </source>
</evidence>
<keyword evidence="19" id="KW-1185">Reference proteome</keyword>
<dbReference type="HAMAP" id="MF_01451">
    <property type="entry name" value="AddA"/>
    <property type="match status" value="1"/>
</dbReference>
<dbReference type="Proteomes" id="UP000463470">
    <property type="component" value="Unassembled WGS sequence"/>
</dbReference>
<dbReference type="OrthoDB" id="9810135at2"/>
<dbReference type="PANTHER" id="PTHR11070:SF48">
    <property type="entry name" value="ATP-DEPENDENT HELICASE_NUCLEASE SUBUNIT A"/>
    <property type="match status" value="1"/>
</dbReference>
<keyword evidence="4 13" id="KW-0378">Hydrolase</keyword>
<dbReference type="GO" id="GO:0000724">
    <property type="term" value="P:double-strand break repair via homologous recombination"/>
    <property type="evidence" value="ECO:0007669"/>
    <property type="project" value="UniProtKB-UniRule"/>
</dbReference>
<dbReference type="GO" id="GO:0033202">
    <property type="term" value="C:DNA helicase complex"/>
    <property type="evidence" value="ECO:0007669"/>
    <property type="project" value="TreeGrafter"/>
</dbReference>
<evidence type="ECO:0000256" key="1">
    <source>
        <dbReference type="ARBA" id="ARBA00022722"/>
    </source>
</evidence>
<organism evidence="18 19">
    <name type="scientific">Heliomicrobium undosum</name>
    <dbReference type="NCBI Taxonomy" id="121734"/>
    <lineage>
        <taxon>Bacteria</taxon>
        <taxon>Bacillati</taxon>
        <taxon>Bacillota</taxon>
        <taxon>Clostridia</taxon>
        <taxon>Eubacteriales</taxon>
        <taxon>Heliobacteriaceae</taxon>
        <taxon>Heliomicrobium</taxon>
    </lineage>
</organism>
<protein>
    <recommendedName>
        <fullName evidence="13">ATP-dependent helicase/nuclease subunit A</fullName>
        <ecNumber evidence="13">3.1.-.-</ecNumber>
        <ecNumber evidence="13">5.6.2.4</ecNumber>
    </recommendedName>
    <alternativeName>
        <fullName evidence="13">ATP-dependent helicase/nuclease AddA</fullName>
    </alternativeName>
    <alternativeName>
        <fullName evidence="13">DNA 3'-5' helicase AddA</fullName>
    </alternativeName>
</protein>
<dbReference type="PROSITE" id="PS51217">
    <property type="entry name" value="UVRD_HELICASE_CTER"/>
    <property type="match status" value="1"/>
</dbReference>
<name>A0A845L318_9FIRM</name>
<keyword evidence="1 13" id="KW-0540">Nuclease</keyword>
<comment type="similarity">
    <text evidence="13">Belongs to the helicase family. AddA subfamily.</text>
</comment>
<dbReference type="SUPFAM" id="SSF52980">
    <property type="entry name" value="Restriction endonuclease-like"/>
    <property type="match status" value="1"/>
</dbReference>
<dbReference type="EC" id="3.1.-.-" evidence="13"/>
<proteinExistence type="inferred from homology"/>
<accession>A0A845L318</accession>
<evidence type="ECO:0000256" key="3">
    <source>
        <dbReference type="ARBA" id="ARBA00022763"/>
    </source>
</evidence>
<evidence type="ECO:0000256" key="9">
    <source>
        <dbReference type="ARBA" id="ARBA00023204"/>
    </source>
</evidence>
<keyword evidence="6 13" id="KW-0269">Exonuclease</keyword>
<dbReference type="NCBIfam" id="TIGR02785">
    <property type="entry name" value="addA_Gpos"/>
    <property type="match status" value="1"/>
</dbReference>
<evidence type="ECO:0000256" key="6">
    <source>
        <dbReference type="ARBA" id="ARBA00022839"/>
    </source>
</evidence>
<evidence type="ECO:0000256" key="10">
    <source>
        <dbReference type="ARBA" id="ARBA00023235"/>
    </source>
</evidence>
<comment type="caution">
    <text evidence="18">The sequence shown here is derived from an EMBL/GenBank/DDBJ whole genome shotgun (WGS) entry which is preliminary data.</text>
</comment>
<feature type="region of interest" description="Disordered" evidence="15">
    <location>
        <begin position="577"/>
        <end position="605"/>
    </location>
</feature>
<evidence type="ECO:0000259" key="17">
    <source>
        <dbReference type="PROSITE" id="PS51217"/>
    </source>
</evidence>
<dbReference type="Gene3D" id="3.40.50.300">
    <property type="entry name" value="P-loop containing nucleotide triphosphate hydrolases"/>
    <property type="match status" value="3"/>
</dbReference>
<evidence type="ECO:0000256" key="5">
    <source>
        <dbReference type="ARBA" id="ARBA00022806"/>
    </source>
</evidence>
<keyword evidence="7 13" id="KW-0067">ATP-binding</keyword>
<comment type="subunit">
    <text evidence="13">Heterodimer of AddA and AddB/RexB.</text>
</comment>
<evidence type="ECO:0000256" key="8">
    <source>
        <dbReference type="ARBA" id="ARBA00023125"/>
    </source>
</evidence>
<dbReference type="Pfam" id="PF00580">
    <property type="entry name" value="UvrD-helicase"/>
    <property type="match status" value="1"/>
</dbReference>
<dbReference type="InterPro" id="IPR027417">
    <property type="entry name" value="P-loop_NTPase"/>
</dbReference>
<dbReference type="GO" id="GO:0003690">
    <property type="term" value="F:double-stranded DNA binding"/>
    <property type="evidence" value="ECO:0007669"/>
    <property type="project" value="UniProtKB-UniRule"/>
</dbReference>
<reference evidence="18 19" key="1">
    <citation type="submission" date="2020-01" db="EMBL/GenBank/DDBJ databases">
        <title>Whole-genome sequence of Heliobacterium undosum DSM 13378.</title>
        <authorList>
            <person name="Kyndt J.A."/>
            <person name="Meyer T.E."/>
        </authorList>
    </citation>
    <scope>NUCLEOTIDE SEQUENCE [LARGE SCALE GENOMIC DNA]</scope>
    <source>
        <strain evidence="18 19">DSM 13378</strain>
    </source>
</reference>
<keyword evidence="8 13" id="KW-0238">DNA-binding</keyword>
<comment type="catalytic activity">
    <reaction evidence="12 13">
        <text>ATP + H2O = ADP + phosphate + H(+)</text>
        <dbReference type="Rhea" id="RHEA:13065"/>
        <dbReference type="ChEBI" id="CHEBI:15377"/>
        <dbReference type="ChEBI" id="CHEBI:15378"/>
        <dbReference type="ChEBI" id="CHEBI:30616"/>
        <dbReference type="ChEBI" id="CHEBI:43474"/>
        <dbReference type="ChEBI" id="CHEBI:456216"/>
        <dbReference type="EC" id="5.6.2.4"/>
    </reaction>
</comment>
<evidence type="ECO:0000256" key="14">
    <source>
        <dbReference type="PROSITE-ProRule" id="PRU00560"/>
    </source>
</evidence>
<evidence type="ECO:0000256" key="13">
    <source>
        <dbReference type="HAMAP-Rule" id="MF_01451"/>
    </source>
</evidence>
<dbReference type="SUPFAM" id="SSF52540">
    <property type="entry name" value="P-loop containing nucleoside triphosphate hydrolases"/>
    <property type="match status" value="1"/>
</dbReference>
<evidence type="ECO:0000256" key="12">
    <source>
        <dbReference type="ARBA" id="ARBA00048988"/>
    </source>
</evidence>
<dbReference type="InterPro" id="IPR000212">
    <property type="entry name" value="DNA_helicase_UvrD/REP"/>
</dbReference>
<evidence type="ECO:0000313" key="18">
    <source>
        <dbReference type="EMBL" id="MZP31007.1"/>
    </source>
</evidence>
<dbReference type="GO" id="GO:0005829">
    <property type="term" value="C:cytosol"/>
    <property type="evidence" value="ECO:0007669"/>
    <property type="project" value="TreeGrafter"/>
</dbReference>
<dbReference type="Pfam" id="PF13361">
    <property type="entry name" value="UvrD_C"/>
    <property type="match status" value="1"/>
</dbReference>
<comment type="function">
    <text evidence="13">The heterodimer acts as both an ATP-dependent DNA helicase and an ATP-dependent, dual-direction single-stranded exonuclease. Recognizes the chi site generating a DNA molecule suitable for the initiation of homologous recombination. The AddA nuclease domain is required for chi fragment generation; this subunit has the helicase and 3' -&gt; 5' nuclease activities.</text>
</comment>
<dbReference type="Pfam" id="PF12705">
    <property type="entry name" value="PDDEXK_1"/>
    <property type="match status" value="1"/>
</dbReference>
<comment type="catalytic activity">
    <reaction evidence="11 13">
        <text>Couples ATP hydrolysis with the unwinding of duplex DNA by translocating in the 3'-5' direction.</text>
        <dbReference type="EC" id="5.6.2.4"/>
    </reaction>
</comment>
<keyword evidence="9 13" id="KW-0234">DNA repair</keyword>
<dbReference type="FunFam" id="3.40.50.300:FF:001236">
    <property type="entry name" value="ATP-dependent helicase/nuclease subunit A"/>
    <property type="match status" value="1"/>
</dbReference>
<dbReference type="EMBL" id="WXEY01000023">
    <property type="protein sequence ID" value="MZP31007.1"/>
    <property type="molecule type" value="Genomic_DNA"/>
</dbReference>
<evidence type="ECO:0000259" key="16">
    <source>
        <dbReference type="PROSITE" id="PS51198"/>
    </source>
</evidence>
<feature type="binding site" evidence="14">
    <location>
        <begin position="26"/>
        <end position="33"/>
    </location>
    <ligand>
        <name>ATP</name>
        <dbReference type="ChEBI" id="CHEBI:30616"/>
    </ligand>
</feature>
<keyword evidence="5 13" id="KW-0347">Helicase</keyword>
<keyword evidence="2 13" id="KW-0547">Nucleotide-binding</keyword>
<dbReference type="InterPro" id="IPR014017">
    <property type="entry name" value="DNA_helicase_UvrD-like_C"/>
</dbReference>
<dbReference type="GO" id="GO:0005524">
    <property type="term" value="F:ATP binding"/>
    <property type="evidence" value="ECO:0007669"/>
    <property type="project" value="UniProtKB-UniRule"/>
</dbReference>
<sequence>MPRDPKWTDEQWQAITARGSDILVAAAAGAGKTAVLVERLIGIIKEGVDVDRLLVVTFTNAAAAEMRERIRAALTKELARHPQQTRLRQQLVLINRAAITTLHSFCLDLVRKHYYRLDLDPAFRVADETEIALLRQDVLDEVFERFYERAGEEEETEAKAKVKADAYFTALVDAYGGDRDDSPLQDIVLQLYEKALSQPWPEQWLQDILGKFQEAGDTIAEPTLSGGTPAWEALPWFTALREEMSIDLAEAEGLLVRALALCRQPGGPAAYGDAITADLQLTQDLRLAAGRSWSQMYTHFQALSFTRAKAVRGPVDETLKKEVGRLRDQAKKKLIDLQKKYFLRTPQELVADLKQALPVMATLVGVVLAFDSAFQAAKREKRLVDFNDLEHFCLRLLLDETARPGVPVPSPLALELKEHFAEVLTDEYQDTNTVQETILGLLSRNNRFMVGDVKQSIYRFRLAEPGLFLEKYRCFSPYDTPAPVTSDHGVSDHGVSGQGASGQGARIDLAKNFRSRRNVVLAVNDLFRRIMTLRAGEMAYDRQAELVYGAAFPELPGRPGDPVIELRLLQRQPDADSIEAPARNAAEVAGESLSDDAGEDAADPTGGEEELLVLETAQYEARLAAQRIGELIDEAMPVFDREQGGYRPVCYRDIVILLRGTKGRADIFLEEFRAAGIPAYADTGSGYFEATEISILLSLLRVIDNPRQDIPLASVLRSPIYRFSGEELARIRLAEPRKTYFDAIEAFIGQAEAATGDTPAPIDPVALRLREFLRQVDAWRTLARRDSLAKLIATIYRETGFYDYAGAMPGGGQRQANLRALYDRARQYEATTFRGLFRFLRFIERLQDQGGDLGTARALGEKENVVRIMSIHKSKGLEFPVVFVAGLGSQFNLQDLRRDLLIHKNLGLGPVVVDTQLRYRYPTVAKLAIQRRLHRETLAEEMRILYVALTRAKEKLILLGTVREVAKSAQQWVHDAEGIPSATPLPDEVLLRAKCYLDWLGPALAGHRDGQEIRRWAEGAPALGATLPENESTMTKDERMTENDRISGENSRWRLSFVAKKGLSELRKEIGAETPFNPAWLDKLRRLEPVTATDLVDASLSWTYPYTGESGIAAKVAVSRIKKQFVRWLYAQGEELPESDTSSPETQTSPPDALLDLRPRFLQQERRLTATERGSAVHLFLQHLDLAGDVSLAGITRQADRLVELELLSLEQRQALNEQEILRFAESPLGRRLRQAKQVMREVPFTLALPAAEIHPEKRAEGESIIIQGVIDCLFEEDDGWVLLDYKTDRRPIGMDVEPWLQQLRDSYLGQVNLYHRAVESVLKAKVKGRCLFLLSLGRELAL</sequence>
<keyword evidence="3 13" id="KW-0227">DNA damage</keyword>